<dbReference type="EMBL" id="LT629772">
    <property type="protein sequence ID" value="SDS58706.1"/>
    <property type="molecule type" value="Genomic_DNA"/>
</dbReference>
<dbReference type="AlphaFoldDB" id="A0A1H1TFE4"/>
<feature type="compositionally biased region" description="Polar residues" evidence="1">
    <location>
        <begin position="1"/>
        <end position="10"/>
    </location>
</feature>
<evidence type="ECO:0000256" key="1">
    <source>
        <dbReference type="SAM" id="MobiDB-lite"/>
    </source>
</evidence>
<feature type="region of interest" description="Disordered" evidence="1">
    <location>
        <begin position="1"/>
        <end position="20"/>
    </location>
</feature>
<dbReference type="SUPFAM" id="SSF69318">
    <property type="entry name" value="Integrin alpha N-terminal domain"/>
    <property type="match status" value="2"/>
</dbReference>
<evidence type="ECO:0008006" key="4">
    <source>
        <dbReference type="Google" id="ProtNLM"/>
    </source>
</evidence>
<accession>A0A1H1TFE4</accession>
<name>A0A1H1TFE4_9ACTN</name>
<dbReference type="PANTHER" id="PTHR36220">
    <property type="entry name" value="UNNAMED PRODUCT"/>
    <property type="match status" value="1"/>
</dbReference>
<organism evidence="2 3">
    <name type="scientific">Microlunatus soli</name>
    <dbReference type="NCBI Taxonomy" id="630515"/>
    <lineage>
        <taxon>Bacteria</taxon>
        <taxon>Bacillati</taxon>
        <taxon>Actinomycetota</taxon>
        <taxon>Actinomycetes</taxon>
        <taxon>Propionibacteriales</taxon>
        <taxon>Propionibacteriaceae</taxon>
        <taxon>Microlunatus</taxon>
    </lineage>
</organism>
<dbReference type="Proteomes" id="UP000199103">
    <property type="component" value="Chromosome I"/>
</dbReference>
<protein>
    <recommendedName>
        <fullName evidence="4">FG-GAP repeat-containing protein</fullName>
    </recommendedName>
</protein>
<gene>
    <name evidence="2" type="ORF">SAMN04489812_2366</name>
</gene>
<keyword evidence="3" id="KW-1185">Reference proteome</keyword>
<proteinExistence type="predicted"/>
<dbReference type="InterPro" id="IPR028994">
    <property type="entry name" value="Integrin_alpha_N"/>
</dbReference>
<sequence length="485" mass="48728">MINGRQSTFRSSRRSAGRPAVLRRTAAVPVALLLAGTGLVIAAAPAAADPECKSYHDLNGDNQADTVVGAPGVVGGSAPRDGQVTVHLSNGKTETIAGKPGFGSSLTFVCNQLVIGSPYESAAGIAEAGAVHVYGPTDSGTIERRATYTAGRNGVPGTPQQGAHFGTAVASTPDVRPGSDPGSQRLYIGIPGEDVNGIDGAGRVTSFTTGTGDGPVGAARTTTYATPGVAGVPSPNAGLGTTISVDAGIVAIGAPGQPVGGVARAGKVMIESINNDFTTYSLSQDSRNFPGTAETGDRFGWSVHVAPSVDSSPTRLLIGVPDETIDGIVHAGAVDVVPFSEATGRPNDKIVAWDQDSPGMAGATEQGDRFGWAVGSAVIGDLQQLVVGTPYEAIGDREAAGMVQTIRTGLAWTQSTRGVPGTPESGDRMGASLSGSIMGLAIGLPGENDASGAVIVGVPQDEETPELLLPQSSGSPACFGSALQH</sequence>
<dbReference type="PANTHER" id="PTHR36220:SF1">
    <property type="entry name" value="GAMMA TUBULIN COMPLEX COMPONENT C-TERMINAL DOMAIN-CONTAINING PROTEIN"/>
    <property type="match status" value="1"/>
</dbReference>
<dbReference type="STRING" id="630515.SAMN04489812_2366"/>
<evidence type="ECO:0000313" key="2">
    <source>
        <dbReference type="EMBL" id="SDS58706.1"/>
    </source>
</evidence>
<evidence type="ECO:0000313" key="3">
    <source>
        <dbReference type="Proteomes" id="UP000199103"/>
    </source>
</evidence>
<feature type="region of interest" description="Disordered" evidence="1">
    <location>
        <begin position="466"/>
        <end position="485"/>
    </location>
</feature>
<reference evidence="2 3" key="1">
    <citation type="submission" date="2016-10" db="EMBL/GenBank/DDBJ databases">
        <authorList>
            <person name="de Groot N.N."/>
        </authorList>
    </citation>
    <scope>NUCLEOTIDE SEQUENCE [LARGE SCALE GENOMIC DNA]</scope>
    <source>
        <strain evidence="2 3">DSM 21800</strain>
    </source>
</reference>
<dbReference type="Gene3D" id="2.130.10.130">
    <property type="entry name" value="Integrin alpha, N-terminal"/>
    <property type="match status" value="2"/>
</dbReference>